<name>A0A9P0AGX1_BEMTA</name>
<proteinExistence type="predicted"/>
<evidence type="ECO:0000256" key="1">
    <source>
        <dbReference type="SAM" id="SignalP"/>
    </source>
</evidence>
<accession>A0A9P0AGX1</accession>
<dbReference type="InterPro" id="IPR002698">
    <property type="entry name" value="FTHF_cligase"/>
</dbReference>
<dbReference type="Gene3D" id="3.40.50.10420">
    <property type="entry name" value="NagB/RpiA/CoA transferase-like"/>
    <property type="match status" value="1"/>
</dbReference>
<reference evidence="2" key="1">
    <citation type="submission" date="2021-12" db="EMBL/GenBank/DDBJ databases">
        <authorList>
            <person name="King R."/>
        </authorList>
    </citation>
    <scope>NUCLEOTIDE SEQUENCE</scope>
</reference>
<dbReference type="InterPro" id="IPR037171">
    <property type="entry name" value="NagB/RpiA_transferase-like"/>
</dbReference>
<organism evidence="2 3">
    <name type="scientific">Bemisia tabaci</name>
    <name type="common">Sweetpotato whitefly</name>
    <name type="synonym">Aleurodes tabaci</name>
    <dbReference type="NCBI Taxonomy" id="7038"/>
    <lineage>
        <taxon>Eukaryota</taxon>
        <taxon>Metazoa</taxon>
        <taxon>Ecdysozoa</taxon>
        <taxon>Arthropoda</taxon>
        <taxon>Hexapoda</taxon>
        <taxon>Insecta</taxon>
        <taxon>Pterygota</taxon>
        <taxon>Neoptera</taxon>
        <taxon>Paraneoptera</taxon>
        <taxon>Hemiptera</taxon>
        <taxon>Sternorrhyncha</taxon>
        <taxon>Aleyrodoidea</taxon>
        <taxon>Aleyrodidae</taxon>
        <taxon>Aleyrodinae</taxon>
        <taxon>Bemisia</taxon>
    </lineage>
</organism>
<dbReference type="Proteomes" id="UP001152759">
    <property type="component" value="Chromosome 6"/>
</dbReference>
<protein>
    <submittedName>
        <fullName evidence="2">Uncharacterized protein</fullName>
    </submittedName>
</protein>
<evidence type="ECO:0000313" key="2">
    <source>
        <dbReference type="EMBL" id="CAH0391533.1"/>
    </source>
</evidence>
<dbReference type="EMBL" id="OU963867">
    <property type="protein sequence ID" value="CAH0391533.1"/>
    <property type="molecule type" value="Genomic_DNA"/>
</dbReference>
<dbReference type="SUPFAM" id="SSF100950">
    <property type="entry name" value="NagB/RpiA/CoA transferase-like"/>
    <property type="match status" value="1"/>
</dbReference>
<keyword evidence="3" id="KW-1185">Reference proteome</keyword>
<gene>
    <name evidence="2" type="ORF">BEMITA_LOCUS10137</name>
</gene>
<feature type="signal peptide" evidence="1">
    <location>
        <begin position="1"/>
        <end position="19"/>
    </location>
</feature>
<dbReference type="AlphaFoldDB" id="A0A9P0AGX1"/>
<sequence length="98" mass="11730">MKVLTVMIIYIHVVFKAQSGRISTERLRIMAELDCKFDKMSKVEKFFENQSIRKQFFELPQYRAADRIGIYLSRPDQPDTIEIFKEMLKDGKHVFIPW</sequence>
<feature type="chain" id="PRO_5040467653" evidence="1">
    <location>
        <begin position="20"/>
        <end position="98"/>
    </location>
</feature>
<evidence type="ECO:0000313" key="3">
    <source>
        <dbReference type="Proteomes" id="UP001152759"/>
    </source>
</evidence>
<dbReference type="Pfam" id="PF01812">
    <property type="entry name" value="5-FTHF_cyc-lig"/>
    <property type="match status" value="1"/>
</dbReference>
<keyword evidence="1" id="KW-0732">Signal</keyword>
<dbReference type="InterPro" id="IPR024185">
    <property type="entry name" value="FTHF_cligase-like_sf"/>
</dbReference>